<dbReference type="EMBL" id="CAUYUJ010017865">
    <property type="protein sequence ID" value="CAK0878597.1"/>
    <property type="molecule type" value="Genomic_DNA"/>
</dbReference>
<evidence type="ECO:0000313" key="4">
    <source>
        <dbReference type="EMBL" id="CAK0878597.1"/>
    </source>
</evidence>
<evidence type="ECO:0000256" key="2">
    <source>
        <dbReference type="SAM" id="MobiDB-lite"/>
    </source>
</evidence>
<protein>
    <recommendedName>
        <fullName evidence="6">Polycystin cation channel PKD1/PKD2 domain-containing protein</fullName>
    </recommendedName>
</protein>
<feature type="compositionally biased region" description="Low complexity" evidence="2">
    <location>
        <begin position="14"/>
        <end position="28"/>
    </location>
</feature>
<reference evidence="4" key="1">
    <citation type="submission" date="2023-10" db="EMBL/GenBank/DDBJ databases">
        <authorList>
            <person name="Chen Y."/>
            <person name="Shah S."/>
            <person name="Dougan E. K."/>
            <person name="Thang M."/>
            <person name="Chan C."/>
        </authorList>
    </citation>
    <scope>NUCLEOTIDE SEQUENCE [LARGE SCALE GENOMIC DNA]</scope>
</reference>
<dbReference type="Proteomes" id="UP001189429">
    <property type="component" value="Unassembled WGS sequence"/>
</dbReference>
<feature type="non-terminal residue" evidence="4">
    <location>
        <position position="1"/>
    </location>
</feature>
<comment type="caution">
    <text evidence="4">The sequence shown here is derived from an EMBL/GenBank/DDBJ whole genome shotgun (WGS) entry which is preliminary data.</text>
</comment>
<evidence type="ECO:0008006" key="6">
    <source>
        <dbReference type="Google" id="ProtNLM"/>
    </source>
</evidence>
<keyword evidence="5" id="KW-1185">Reference proteome</keyword>
<keyword evidence="1" id="KW-0175">Coiled coil</keyword>
<feature type="transmembrane region" description="Helical" evidence="3">
    <location>
        <begin position="801"/>
        <end position="820"/>
    </location>
</feature>
<feature type="transmembrane region" description="Helical" evidence="3">
    <location>
        <begin position="1275"/>
        <end position="1297"/>
    </location>
</feature>
<name>A0ABN9VY45_9DINO</name>
<feature type="transmembrane region" description="Helical" evidence="3">
    <location>
        <begin position="1222"/>
        <end position="1244"/>
    </location>
</feature>
<accession>A0ABN9VY45</accession>
<evidence type="ECO:0000256" key="3">
    <source>
        <dbReference type="SAM" id="Phobius"/>
    </source>
</evidence>
<feature type="transmembrane region" description="Helical" evidence="3">
    <location>
        <begin position="685"/>
        <end position="709"/>
    </location>
</feature>
<feature type="transmembrane region" description="Helical" evidence="3">
    <location>
        <begin position="840"/>
        <end position="861"/>
    </location>
</feature>
<keyword evidence="3" id="KW-0812">Transmembrane</keyword>
<organism evidence="4 5">
    <name type="scientific">Prorocentrum cordatum</name>
    <dbReference type="NCBI Taxonomy" id="2364126"/>
    <lineage>
        <taxon>Eukaryota</taxon>
        <taxon>Sar</taxon>
        <taxon>Alveolata</taxon>
        <taxon>Dinophyceae</taxon>
        <taxon>Prorocentrales</taxon>
        <taxon>Prorocentraceae</taxon>
        <taxon>Prorocentrum</taxon>
    </lineage>
</organism>
<evidence type="ECO:0000313" key="5">
    <source>
        <dbReference type="Proteomes" id="UP001189429"/>
    </source>
</evidence>
<keyword evidence="3" id="KW-0472">Membrane</keyword>
<feature type="transmembrane region" description="Helical" evidence="3">
    <location>
        <begin position="745"/>
        <end position="767"/>
    </location>
</feature>
<evidence type="ECO:0000256" key="1">
    <source>
        <dbReference type="SAM" id="Coils"/>
    </source>
</evidence>
<sequence length="1318" mass="145280">GGPPPPKKAPPPKGKGAAAAGKAAPKAKSSMQPLFGRRLDWHSLTQEKVSGTVFAGLNEEVPGAAEDIGRLRALFEPPKACQAAPSKERRGARREMGSSARRSLVPYVVLASLLMVMRVLVQNLQPLGEEDFMDSVGWDEHIKGLIHGELQAKFNIFQTEVTEPVTASASKAASSAVDPVMAAIKGVETAVQQVPQTCTSQLEAQLRPEFEAMQRRLQQQIDTIQSQVRDIDTRTETLATDMEQLKSLVEELRKELVVANRSPRPPKPTPGFTRAVDGTILKVVAPTLVKKCDVQGSVDKWLKDASIDGFTIQGDDQDKLFTIQFTGAVGIAGKKVAAALSALRLPGKGQWMRFPIPAASGGSTQLHIGPDKNPYQIKMEITGYRLRLVRHRRLRPYAWWCCDGGTSFSSIGGGVLISLAGFRDWFSWCILRRFKLGWKLYNIERLSKSWRFSNRVLFMGKAALRFLLVLSAAQRKAKLWVPFGKRLTLRVIQVGDQQLSDPAEKLNALVSYWVAMLETMASAVSFAPLTLCVFSAFATPIFQRAAYSALYQDMMLPFLNNSYNTDSPLVVTIVKQWSKWFPSLVDDPTQLDWKCLQDKMVTYPAAWASALLRGLCGGWLTSSRISSPSGPRTCIFGCAGCSDEIGHYLVCRGLAWDIAMAKTGGRIELPGNILDSSPPPSTTKYGIWIMSVLSIFSIQRVVLFVFGHWRARRLVGLGPTFVRGSILLRRGYQNHPLLLSSGLLYSWWIFHVVITHCTIVYLGEFAIRVLGEKQSSLSTTQNYSNRIRAAGLRWRMSGPSFSWIFVGGPMVLRRLLWLHLTSKKSFNSFGQNLVPFFLNYGTMVRLLLMICALVLMSWLWISGMWKAAVAIAQDVTALGHLSVLQEVFCSALPMRTDVAKRWELAIELCLHGWYQGAIPRERFRQQLSDPWPPNERRRLAALRRQGLAHLRQLDWCPDISRMPPEERGDFQLVRRTFFSGPAKAAAPDLLLLPHLHEQALLDAAAAVGSAHLPDEDNESIDADGYPDPTDEDIECMVEAAAVTEAPEPGGSPPPEYENDTMDAGEFSHHFGPILTDEEFEAQVQLALRRSRVTFHDDGEVGAGELMMAQAEAESLEVPDVDARSMHDVEDDVGEAVLLLRHLFPSLTEPAIDFITTGEAGLPGVSSDFDASVSPDGYVIDVLAAIRDPLVNDGADQPSDFEFDDSNHTDGVKDYRMLVVRSILVVVMVEILSHAIKVSCMGVLVTTKSLSLKALGSMVKTLGTKVVSFLRVKNSMVYSLSLLLSTLYLVLLTVAAAMDVVGGFIDTELADGARVGAEG</sequence>
<feature type="region of interest" description="Disordered" evidence="2">
    <location>
        <begin position="1"/>
        <end position="32"/>
    </location>
</feature>
<keyword evidence="3" id="KW-1133">Transmembrane helix</keyword>
<feature type="compositionally biased region" description="Pro residues" evidence="2">
    <location>
        <begin position="1"/>
        <end position="13"/>
    </location>
</feature>
<proteinExistence type="predicted"/>
<gene>
    <name evidence="4" type="ORF">PCOR1329_LOCUS62312</name>
</gene>
<feature type="coiled-coil region" evidence="1">
    <location>
        <begin position="235"/>
        <end position="262"/>
    </location>
</feature>